<dbReference type="Proteomes" id="UP000094236">
    <property type="component" value="Unassembled WGS sequence"/>
</dbReference>
<feature type="region of interest" description="Disordered" evidence="1">
    <location>
        <begin position="273"/>
        <end position="316"/>
    </location>
</feature>
<proteinExistence type="predicted"/>
<dbReference type="AlphaFoldDB" id="A0A1E4TRM3"/>
<dbReference type="Pfam" id="PF13821">
    <property type="entry name" value="DUF4187"/>
    <property type="match status" value="1"/>
</dbReference>
<dbReference type="InterPro" id="IPR025239">
    <property type="entry name" value="DUF4187"/>
</dbReference>
<dbReference type="GO" id="GO:0000776">
    <property type="term" value="C:kinetochore"/>
    <property type="evidence" value="ECO:0007669"/>
    <property type="project" value="TreeGrafter"/>
</dbReference>
<sequence>MVSKRPAFESSSEEETNDRDSSIKLGKKKRFFVPKSITQNDDYENGVNIESDKHFSDDDEEEEVDEEIEDYMTMSVQEFEESKKTGNREADRNDLHGMKYDEIQKLKRDEAIRTSLLESQSSGQKSRGLSIMEKMGFKVGDRLGRNKSDCKALSEPILINLSGNESRAGLGFIDVDKSKENDDEVDDDQFRKRIVAGKVEKHREIVINKMMKLIFEFEYEEYERLMKKKTKGHNSDIDILALDPLDVNVLCRRYLVTLQHKLIDGLQYEAGDEEDDELEEVANPDEVPLDIENDEDDNDEDNNNNNKQEITNELPNLKIKPVPKKKKIGAAINYKFEDDTKFMEFAKTSSQEKLSRLNTYLRSNFYYCYYCGVAYNNIKDLLDSCPGEKEEDHC</sequence>
<protein>
    <recommendedName>
        <fullName evidence="2">G-patch domain-containing protein</fullName>
    </recommendedName>
</protein>
<feature type="compositionally biased region" description="Acidic residues" evidence="1">
    <location>
        <begin position="273"/>
        <end position="302"/>
    </location>
</feature>
<dbReference type="InterPro" id="IPR000467">
    <property type="entry name" value="G_patch_dom"/>
</dbReference>
<organism evidence="3 4">
    <name type="scientific">Pachysolen tannophilus NRRL Y-2460</name>
    <dbReference type="NCBI Taxonomy" id="669874"/>
    <lineage>
        <taxon>Eukaryota</taxon>
        <taxon>Fungi</taxon>
        <taxon>Dikarya</taxon>
        <taxon>Ascomycota</taxon>
        <taxon>Saccharomycotina</taxon>
        <taxon>Pichiomycetes</taxon>
        <taxon>Pachysolenaceae</taxon>
        <taxon>Pachysolen</taxon>
    </lineage>
</organism>
<dbReference type="OrthoDB" id="786951at2759"/>
<reference evidence="4" key="1">
    <citation type="submission" date="2016-05" db="EMBL/GenBank/DDBJ databases">
        <title>Comparative genomics of biotechnologically important yeasts.</title>
        <authorList>
            <consortium name="DOE Joint Genome Institute"/>
            <person name="Riley R."/>
            <person name="Haridas S."/>
            <person name="Wolfe K.H."/>
            <person name="Lopes M.R."/>
            <person name="Hittinger C.T."/>
            <person name="Goker M."/>
            <person name="Salamov A."/>
            <person name="Wisecaver J."/>
            <person name="Long T.M."/>
            <person name="Aerts A.L."/>
            <person name="Barry K."/>
            <person name="Choi C."/>
            <person name="Clum A."/>
            <person name="Coughlan A.Y."/>
            <person name="Deshpande S."/>
            <person name="Douglass A.P."/>
            <person name="Hanson S.J."/>
            <person name="Klenk H.-P."/>
            <person name="Labutti K."/>
            <person name="Lapidus A."/>
            <person name="Lindquist E."/>
            <person name="Lipzen A."/>
            <person name="Meier-Kolthoff J.P."/>
            <person name="Ohm R.A."/>
            <person name="Otillar R.P."/>
            <person name="Pangilinan J."/>
            <person name="Peng Y."/>
            <person name="Rokas A."/>
            <person name="Rosa C.A."/>
            <person name="Scheuner C."/>
            <person name="Sibirny A.A."/>
            <person name="Slot J.C."/>
            <person name="Stielow J.B."/>
            <person name="Sun H."/>
            <person name="Kurtzman C.P."/>
            <person name="Blackwell M."/>
            <person name="Grigoriev I.V."/>
            <person name="Jeffries T.W."/>
        </authorList>
    </citation>
    <scope>NUCLEOTIDE SEQUENCE [LARGE SCALE GENOMIC DNA]</scope>
    <source>
        <strain evidence="4">NRRL Y-2460</strain>
    </source>
</reference>
<dbReference type="InterPro" id="IPR039249">
    <property type="entry name" value="GPATCH11"/>
</dbReference>
<name>A0A1E4TRM3_PACTA</name>
<evidence type="ECO:0000313" key="4">
    <source>
        <dbReference type="Proteomes" id="UP000094236"/>
    </source>
</evidence>
<dbReference type="PROSITE" id="PS50174">
    <property type="entry name" value="G_PATCH"/>
    <property type="match status" value="1"/>
</dbReference>
<feature type="region of interest" description="Disordered" evidence="1">
    <location>
        <begin position="1"/>
        <end position="62"/>
    </location>
</feature>
<evidence type="ECO:0000313" key="3">
    <source>
        <dbReference type="EMBL" id="ODV94413.1"/>
    </source>
</evidence>
<dbReference type="GO" id="GO:0003676">
    <property type="term" value="F:nucleic acid binding"/>
    <property type="evidence" value="ECO:0007669"/>
    <property type="project" value="InterPro"/>
</dbReference>
<accession>A0A1E4TRM3</accession>
<evidence type="ECO:0000256" key="1">
    <source>
        <dbReference type="SAM" id="MobiDB-lite"/>
    </source>
</evidence>
<dbReference type="SMART" id="SM01173">
    <property type="entry name" value="DUF4187"/>
    <property type="match status" value="1"/>
</dbReference>
<dbReference type="EMBL" id="KV454016">
    <property type="protein sequence ID" value="ODV94413.1"/>
    <property type="molecule type" value="Genomic_DNA"/>
</dbReference>
<dbReference type="PANTHER" id="PTHR21032:SF0">
    <property type="entry name" value="G PATCH DOMAIN-CONTAINING PROTEIN 11"/>
    <property type="match status" value="1"/>
</dbReference>
<feature type="domain" description="G-patch" evidence="2">
    <location>
        <begin position="124"/>
        <end position="175"/>
    </location>
</feature>
<dbReference type="PANTHER" id="PTHR21032">
    <property type="entry name" value="G PATCH DOMAIN-CONTAINING PROTEIN 11"/>
    <property type="match status" value="1"/>
</dbReference>
<keyword evidence="4" id="KW-1185">Reference proteome</keyword>
<evidence type="ECO:0000259" key="2">
    <source>
        <dbReference type="PROSITE" id="PS50174"/>
    </source>
</evidence>
<gene>
    <name evidence="3" type="ORF">PACTADRAFT_4355</name>
</gene>